<sequence>MSAEAVAAFVGAGVNFFALLFVAGQVAVANRQLRNAQATTDVDIRRRKRQATIDYFANTVEYRNRLAKGLPDPRDAREVERTSRRALAQGEKSKRFRSIIAYLDFYEALAVAVAGDVYDLEVLNAVDGGTFRDISRSYQPFFRAVRTSSARNSWYVELEWLGEQIVKLRGEHNYYELLARRDERTQSLRLTR</sequence>
<accession>A0ABP9AUW2</accession>
<protein>
    <recommendedName>
        <fullName evidence="4">DUF4760 domain-containing protein</fullName>
    </recommendedName>
</protein>
<dbReference type="EMBL" id="BAABHO010000012">
    <property type="protein sequence ID" value="GAA4785634.1"/>
    <property type="molecule type" value="Genomic_DNA"/>
</dbReference>
<keyword evidence="1" id="KW-1133">Transmembrane helix</keyword>
<proteinExistence type="predicted"/>
<evidence type="ECO:0000256" key="1">
    <source>
        <dbReference type="SAM" id="Phobius"/>
    </source>
</evidence>
<dbReference type="Pfam" id="PF15956">
    <property type="entry name" value="DUF4760"/>
    <property type="match status" value="1"/>
</dbReference>
<feature type="transmembrane region" description="Helical" evidence="1">
    <location>
        <begin position="6"/>
        <end position="28"/>
    </location>
</feature>
<evidence type="ECO:0000313" key="3">
    <source>
        <dbReference type="Proteomes" id="UP001500928"/>
    </source>
</evidence>
<comment type="caution">
    <text evidence="2">The sequence shown here is derived from an EMBL/GenBank/DDBJ whole genome shotgun (WGS) entry which is preliminary data.</text>
</comment>
<dbReference type="Proteomes" id="UP001500928">
    <property type="component" value="Unassembled WGS sequence"/>
</dbReference>
<keyword evidence="3" id="KW-1185">Reference proteome</keyword>
<dbReference type="RefSeq" id="WP_345413557.1">
    <property type="nucleotide sequence ID" value="NZ_BAABHO010000012.1"/>
</dbReference>
<organism evidence="2 3">
    <name type="scientific">Actinomycetospora chlora</name>
    <dbReference type="NCBI Taxonomy" id="663608"/>
    <lineage>
        <taxon>Bacteria</taxon>
        <taxon>Bacillati</taxon>
        <taxon>Actinomycetota</taxon>
        <taxon>Actinomycetes</taxon>
        <taxon>Pseudonocardiales</taxon>
        <taxon>Pseudonocardiaceae</taxon>
        <taxon>Actinomycetospora</taxon>
    </lineage>
</organism>
<evidence type="ECO:0000313" key="2">
    <source>
        <dbReference type="EMBL" id="GAA4785634.1"/>
    </source>
</evidence>
<dbReference type="InterPro" id="IPR031876">
    <property type="entry name" value="DUF4760"/>
</dbReference>
<name>A0ABP9AUW2_9PSEU</name>
<gene>
    <name evidence="2" type="ORF">GCM10023200_19470</name>
</gene>
<keyword evidence="1" id="KW-0812">Transmembrane</keyword>
<reference evidence="3" key="1">
    <citation type="journal article" date="2019" name="Int. J. Syst. Evol. Microbiol.">
        <title>The Global Catalogue of Microorganisms (GCM) 10K type strain sequencing project: providing services to taxonomists for standard genome sequencing and annotation.</title>
        <authorList>
            <consortium name="The Broad Institute Genomics Platform"/>
            <consortium name="The Broad Institute Genome Sequencing Center for Infectious Disease"/>
            <person name="Wu L."/>
            <person name="Ma J."/>
        </authorList>
    </citation>
    <scope>NUCLEOTIDE SEQUENCE [LARGE SCALE GENOMIC DNA]</scope>
    <source>
        <strain evidence="3">JCM 17979</strain>
    </source>
</reference>
<evidence type="ECO:0008006" key="4">
    <source>
        <dbReference type="Google" id="ProtNLM"/>
    </source>
</evidence>
<keyword evidence="1" id="KW-0472">Membrane</keyword>